<name>A0A5K7XAZ2_9BACT</name>
<accession>A0A5K7XAZ2</accession>
<evidence type="ECO:0000313" key="1">
    <source>
        <dbReference type="EMBL" id="BBO31971.1"/>
    </source>
</evidence>
<dbReference type="EMBL" id="AP021861">
    <property type="protein sequence ID" value="BBO31971.1"/>
    <property type="molecule type" value="Genomic_DNA"/>
</dbReference>
<keyword evidence="2" id="KW-1185">Reference proteome</keyword>
<evidence type="ECO:0000313" key="2">
    <source>
        <dbReference type="Proteomes" id="UP000326837"/>
    </source>
</evidence>
<proteinExistence type="predicted"/>
<reference evidence="2" key="1">
    <citation type="submission" date="2019-10" db="EMBL/GenBank/DDBJ databases">
        <title>Lacipirellula parvula gen. nov., sp. nov., representing a lineage of planctomycetes widespread in freshwater anoxic habitats, and description of the family Lacipirellulaceae.</title>
        <authorList>
            <person name="Dedysh S.N."/>
            <person name="Kulichevskaya I.S."/>
            <person name="Beletsky A.V."/>
            <person name="Rakitin A.L."/>
            <person name="Mardanov A.V."/>
            <person name="Ivanova A.A."/>
            <person name="Saltykova V.X."/>
            <person name="Rijpstra W.I.C."/>
            <person name="Sinninghe Damste J.S."/>
            <person name="Ravin N.V."/>
        </authorList>
    </citation>
    <scope>NUCLEOTIDE SEQUENCE [LARGE SCALE GENOMIC DNA]</scope>
    <source>
        <strain evidence="2">PX69</strain>
    </source>
</reference>
<dbReference type="AlphaFoldDB" id="A0A5K7XAZ2"/>
<organism evidence="1 2">
    <name type="scientific">Lacipirellula parvula</name>
    <dbReference type="NCBI Taxonomy" id="2650471"/>
    <lineage>
        <taxon>Bacteria</taxon>
        <taxon>Pseudomonadati</taxon>
        <taxon>Planctomycetota</taxon>
        <taxon>Planctomycetia</taxon>
        <taxon>Pirellulales</taxon>
        <taxon>Lacipirellulaceae</taxon>
        <taxon>Lacipirellula</taxon>
    </lineage>
</organism>
<dbReference type="Proteomes" id="UP000326837">
    <property type="component" value="Chromosome"/>
</dbReference>
<dbReference type="KEGG" id="lpav:PLANPX_1583"/>
<protein>
    <submittedName>
        <fullName evidence="1">Uncharacterized protein</fullName>
    </submittedName>
</protein>
<gene>
    <name evidence="1" type="ORF">PLANPX_1583</name>
</gene>
<sequence>MEQHAFLHKCDVCNAYWRYGDREAHVIPQSQAREEFPDAFS</sequence>